<keyword evidence="6" id="KW-0812">Transmembrane</keyword>
<dbReference type="Proteomes" id="UP001369086">
    <property type="component" value="Unassembled WGS sequence"/>
</dbReference>
<evidence type="ECO:0000256" key="4">
    <source>
        <dbReference type="ARBA" id="ARBA00022989"/>
    </source>
</evidence>
<reference evidence="8 9" key="1">
    <citation type="submission" date="2021-05" db="EMBL/GenBank/DDBJ databases">
        <authorList>
            <person name="Zahm M."/>
            <person name="Klopp C."/>
            <person name="Cabau C."/>
            <person name="Kuhl H."/>
            <person name="Suciu R."/>
            <person name="Ciorpac M."/>
            <person name="Holostenco D."/>
            <person name="Gessner J."/>
            <person name="Wuertz S."/>
            <person name="Hohne C."/>
            <person name="Stock M."/>
            <person name="Gislard M."/>
            <person name="Lluch J."/>
            <person name="Milhes M."/>
            <person name="Lampietro C."/>
            <person name="Lopez Roques C."/>
            <person name="Donnadieu C."/>
            <person name="Du K."/>
            <person name="Schartl M."/>
            <person name="Guiguen Y."/>
        </authorList>
    </citation>
    <scope>NUCLEOTIDE SEQUENCE [LARGE SCALE GENOMIC DNA]</scope>
    <source>
        <strain evidence="8">Hh-F2</strain>
        <tissue evidence="8">Blood</tissue>
    </source>
</reference>
<dbReference type="PROSITE" id="PS50041">
    <property type="entry name" value="C_TYPE_LECTIN_2"/>
    <property type="match status" value="1"/>
</dbReference>
<dbReference type="PANTHER" id="PTHR46784:SF1">
    <property type="entry name" value="KILLER CELL LECTIN-LIKE RECEPTOR SUBFAMILY B MEMBER 1"/>
    <property type="match status" value="1"/>
</dbReference>
<evidence type="ECO:0000313" key="9">
    <source>
        <dbReference type="Proteomes" id="UP001369086"/>
    </source>
</evidence>
<organism evidence="8 9">
    <name type="scientific">Huso huso</name>
    <name type="common">Beluga</name>
    <name type="synonym">Acipenser huso</name>
    <dbReference type="NCBI Taxonomy" id="61971"/>
    <lineage>
        <taxon>Eukaryota</taxon>
        <taxon>Metazoa</taxon>
        <taxon>Chordata</taxon>
        <taxon>Craniata</taxon>
        <taxon>Vertebrata</taxon>
        <taxon>Euteleostomi</taxon>
        <taxon>Actinopterygii</taxon>
        <taxon>Chondrostei</taxon>
        <taxon>Acipenseriformes</taxon>
        <taxon>Acipenseridae</taxon>
        <taxon>Huso</taxon>
    </lineage>
</organism>
<keyword evidence="9" id="KW-1185">Reference proteome</keyword>
<evidence type="ECO:0000256" key="5">
    <source>
        <dbReference type="ARBA" id="ARBA00023157"/>
    </source>
</evidence>
<dbReference type="Gene3D" id="3.10.100.10">
    <property type="entry name" value="Mannose-Binding Protein A, subunit A"/>
    <property type="match status" value="1"/>
</dbReference>
<dbReference type="InterPro" id="IPR016186">
    <property type="entry name" value="C-type_lectin-like/link_sf"/>
</dbReference>
<keyword evidence="4 6" id="KW-1133">Transmembrane helix</keyword>
<comment type="subcellular location">
    <subcellularLocation>
        <location evidence="1">Membrane</location>
        <topology evidence="1">Single-pass type II membrane protein</topology>
    </subcellularLocation>
</comment>
<protein>
    <submittedName>
        <fullName evidence="8">Killer cell lectin-like receptor subfamily F member 2</fullName>
    </submittedName>
</protein>
<keyword evidence="3" id="KW-0735">Signal-anchor</keyword>
<dbReference type="InterPro" id="IPR001304">
    <property type="entry name" value="C-type_lectin-like"/>
</dbReference>
<evidence type="ECO:0000256" key="6">
    <source>
        <dbReference type="SAM" id="Phobius"/>
    </source>
</evidence>
<keyword evidence="6" id="KW-0472">Membrane</keyword>
<dbReference type="SUPFAM" id="SSF56436">
    <property type="entry name" value="C-type lectin-like"/>
    <property type="match status" value="1"/>
</dbReference>
<dbReference type="CDD" id="cd03593">
    <property type="entry name" value="CLECT_NK_receptors_like"/>
    <property type="match status" value="1"/>
</dbReference>
<dbReference type="InterPro" id="IPR033992">
    <property type="entry name" value="NKR-like_CTLD"/>
</dbReference>
<keyword evidence="5" id="KW-1015">Disulfide bond</keyword>
<proteinExistence type="predicted"/>
<dbReference type="SMART" id="SM00034">
    <property type="entry name" value="CLECT"/>
    <property type="match status" value="1"/>
</dbReference>
<name>A0ABR0YXY6_HUSHU</name>
<evidence type="ECO:0000256" key="3">
    <source>
        <dbReference type="ARBA" id="ARBA00022968"/>
    </source>
</evidence>
<keyword evidence="2" id="KW-0430">Lectin</keyword>
<gene>
    <name evidence="8" type="ORF">HHUSO_G22248</name>
</gene>
<evidence type="ECO:0000256" key="1">
    <source>
        <dbReference type="ARBA" id="ARBA00004606"/>
    </source>
</evidence>
<evidence type="ECO:0000259" key="7">
    <source>
        <dbReference type="PROSITE" id="PS50041"/>
    </source>
</evidence>
<dbReference type="InterPro" id="IPR016187">
    <property type="entry name" value="CTDL_fold"/>
</dbReference>
<dbReference type="EMBL" id="JAHFZB010000021">
    <property type="protein sequence ID" value="KAK6477329.1"/>
    <property type="molecule type" value="Genomic_DNA"/>
</dbReference>
<evidence type="ECO:0000256" key="2">
    <source>
        <dbReference type="ARBA" id="ARBA00022734"/>
    </source>
</evidence>
<accession>A0ABR0YXY6</accession>
<dbReference type="PANTHER" id="PTHR46784">
    <property type="entry name" value="KILLER CELL LECTIN-LIKE RECEPTOR SUBFAMILY B MEMBER 1"/>
    <property type="match status" value="1"/>
</dbReference>
<feature type="domain" description="C-type lectin" evidence="7">
    <location>
        <begin position="115"/>
        <end position="225"/>
    </location>
</feature>
<evidence type="ECO:0000313" key="8">
    <source>
        <dbReference type="EMBL" id="KAK6477329.1"/>
    </source>
</evidence>
<feature type="transmembrane region" description="Helical" evidence="6">
    <location>
        <begin position="24"/>
        <end position="49"/>
    </location>
</feature>
<comment type="caution">
    <text evidence="8">The sequence shown here is derived from an EMBL/GenBank/DDBJ whole genome shotgun (WGS) entry which is preliminary data.</text>
</comment>
<dbReference type="Pfam" id="PF00059">
    <property type="entry name" value="Lectin_C"/>
    <property type="match status" value="1"/>
</dbReference>
<sequence length="231" mass="26003">MSLSPCFTPPLLAPPVQPSSRSSVIFALGAAVCVLLLAVIGMGIAFLLCHAHSNPKSSNLPGQENKKDVSKSLQQCTSDLSKYTKRLHKIFCGDPNTGKEAEQCELCPEKWKKGHNGSCYFISTQYDSWDFANESCSKLGAHLAVIADKEELKTIQNVSTGGYYYWIGLSRKWSDGQWRWVDNTQHDQNKIAFHDTPNQDQRCGCMKNDSVYSELCRPLMRWICEREAVRF</sequence>
<dbReference type="InterPro" id="IPR051527">
    <property type="entry name" value="KLR_subfamily_B"/>
</dbReference>